<proteinExistence type="predicted"/>
<dbReference type="RefSeq" id="XP_015963487.1">
    <property type="nucleotide sequence ID" value="XM_016108001.1"/>
</dbReference>
<dbReference type="Proteomes" id="UP000515211">
    <property type="component" value="Chromosome 1"/>
</dbReference>
<evidence type="ECO:0000256" key="1">
    <source>
        <dbReference type="SAM" id="MobiDB-lite"/>
    </source>
</evidence>
<feature type="region of interest" description="Disordered" evidence="1">
    <location>
        <begin position="1"/>
        <end position="41"/>
    </location>
</feature>
<reference evidence="3" key="2">
    <citation type="submission" date="2025-08" db="UniProtKB">
        <authorList>
            <consortium name="RefSeq"/>
        </authorList>
    </citation>
    <scope>IDENTIFICATION</scope>
    <source>
        <tissue evidence="3">Whole plant</tissue>
    </source>
</reference>
<dbReference type="KEGG" id="adu:107487379"/>
<gene>
    <name evidence="3" type="primary">LOC107487379</name>
</gene>
<dbReference type="AlphaFoldDB" id="A0A6P4D780"/>
<accession>A0A6P4D780</accession>
<protein>
    <submittedName>
        <fullName evidence="3">Uncharacterized protein LOC107487379</fullName>
    </submittedName>
</protein>
<sequence>MEDKSKEEHASPRHPDNPFSVDLEKYPTLPKAPEYKPKMSYPQRLQKASKDKQFSRFLELFKKFQINIPFAETLEQMPLYAKFMKELLTNKRNWKESEIVVLTKECNAIMQKDLPEKMQDPGSFLIPCTIGDITIQRALYVLRASINLTLIFLMRKLQDHNSLRR</sequence>
<evidence type="ECO:0000313" key="2">
    <source>
        <dbReference type="Proteomes" id="UP000515211"/>
    </source>
</evidence>
<dbReference type="PANTHER" id="PTHR33067:SF39">
    <property type="entry name" value="TRANSCRIPTION FACTOR INTERACTOR AND REGULATOR CCHC(ZN) FAMILY"/>
    <property type="match status" value="1"/>
</dbReference>
<name>A0A6P4D780_ARADU</name>
<organism evidence="2 3">
    <name type="scientific">Arachis duranensis</name>
    <name type="common">Wild peanut</name>
    <dbReference type="NCBI Taxonomy" id="130453"/>
    <lineage>
        <taxon>Eukaryota</taxon>
        <taxon>Viridiplantae</taxon>
        <taxon>Streptophyta</taxon>
        <taxon>Embryophyta</taxon>
        <taxon>Tracheophyta</taxon>
        <taxon>Spermatophyta</taxon>
        <taxon>Magnoliopsida</taxon>
        <taxon>eudicotyledons</taxon>
        <taxon>Gunneridae</taxon>
        <taxon>Pentapetalae</taxon>
        <taxon>rosids</taxon>
        <taxon>fabids</taxon>
        <taxon>Fabales</taxon>
        <taxon>Fabaceae</taxon>
        <taxon>Papilionoideae</taxon>
        <taxon>50 kb inversion clade</taxon>
        <taxon>dalbergioids sensu lato</taxon>
        <taxon>Dalbergieae</taxon>
        <taxon>Pterocarpus clade</taxon>
        <taxon>Arachis</taxon>
    </lineage>
</organism>
<reference evidence="2" key="1">
    <citation type="journal article" date="2016" name="Nat. Genet.">
        <title>The genome sequences of Arachis duranensis and Arachis ipaensis, the diploid ancestors of cultivated peanut.</title>
        <authorList>
            <person name="Bertioli D.J."/>
            <person name="Cannon S.B."/>
            <person name="Froenicke L."/>
            <person name="Huang G."/>
            <person name="Farmer A.D."/>
            <person name="Cannon E.K."/>
            <person name="Liu X."/>
            <person name="Gao D."/>
            <person name="Clevenger J."/>
            <person name="Dash S."/>
            <person name="Ren L."/>
            <person name="Moretzsohn M.C."/>
            <person name="Shirasawa K."/>
            <person name="Huang W."/>
            <person name="Vidigal B."/>
            <person name="Abernathy B."/>
            <person name="Chu Y."/>
            <person name="Niederhuth C.E."/>
            <person name="Umale P."/>
            <person name="Araujo A.C."/>
            <person name="Kozik A."/>
            <person name="Kim K.D."/>
            <person name="Burow M.D."/>
            <person name="Varshney R.K."/>
            <person name="Wang X."/>
            <person name="Zhang X."/>
            <person name="Barkley N."/>
            <person name="Guimaraes P.M."/>
            <person name="Isobe S."/>
            <person name="Guo B."/>
            <person name="Liao B."/>
            <person name="Stalker H.T."/>
            <person name="Schmitz R.J."/>
            <person name="Scheffler B.E."/>
            <person name="Leal-Bertioli S.C."/>
            <person name="Xun X."/>
            <person name="Jackson S.A."/>
            <person name="Michelmore R."/>
            <person name="Ozias-Akins P."/>
        </authorList>
    </citation>
    <scope>NUCLEOTIDE SEQUENCE [LARGE SCALE GENOMIC DNA]</scope>
    <source>
        <strain evidence="2">cv. V14167</strain>
    </source>
</reference>
<dbReference type="OrthoDB" id="1424208at2759"/>
<feature type="compositionally biased region" description="Basic and acidic residues" evidence="1">
    <location>
        <begin position="1"/>
        <end position="16"/>
    </location>
</feature>
<dbReference type="PANTHER" id="PTHR33067">
    <property type="entry name" value="RNA-DIRECTED DNA POLYMERASE-RELATED"/>
    <property type="match status" value="1"/>
</dbReference>
<keyword evidence="2" id="KW-1185">Reference proteome</keyword>
<dbReference type="GeneID" id="107487379"/>
<evidence type="ECO:0000313" key="3">
    <source>
        <dbReference type="RefSeq" id="XP_015963487.1"/>
    </source>
</evidence>